<dbReference type="KEGG" id="msw:MSSIT_0410"/>
<gene>
    <name evidence="1" type="ORF">MSSIT_0410</name>
</gene>
<sequence length="74" mass="8468">MALRPAVNAQQEDNFFEDGYYLPDYGSSIFVELKDDSSVIETRGVIPEITDDFDKSHVCVTHGIYISQNFDYIK</sequence>
<dbReference type="PATRIC" id="fig|1434120.4.peg.526"/>
<evidence type="ECO:0000313" key="1">
    <source>
        <dbReference type="EMBL" id="AKB27129.1"/>
    </source>
</evidence>
<evidence type="ECO:0000313" key="2">
    <source>
        <dbReference type="Proteomes" id="UP000033111"/>
    </source>
</evidence>
<accession>A0A0E3P1A1</accession>
<protein>
    <submittedName>
        <fullName evidence="1">Uncharacterized protein</fullName>
    </submittedName>
</protein>
<dbReference type="EMBL" id="CP009506">
    <property type="protein sequence ID" value="AKB27129.1"/>
    <property type="molecule type" value="Genomic_DNA"/>
</dbReference>
<reference evidence="1 2" key="1">
    <citation type="submission" date="2014-07" db="EMBL/GenBank/DDBJ databases">
        <title>Methanogenic archaea and the global carbon cycle.</title>
        <authorList>
            <person name="Henriksen J.R."/>
            <person name="Luke J."/>
            <person name="Reinhart S."/>
            <person name="Benedict M.N."/>
            <person name="Youngblut N.D."/>
            <person name="Metcalf M.E."/>
            <person name="Whitaker R.J."/>
            <person name="Metcalf W.W."/>
        </authorList>
    </citation>
    <scope>NUCLEOTIDE SEQUENCE [LARGE SCALE GENOMIC DNA]</scope>
    <source>
        <strain evidence="1 2">T4/M</strain>
    </source>
</reference>
<dbReference type="Proteomes" id="UP000033111">
    <property type="component" value="Chromosome"/>
</dbReference>
<proteinExistence type="predicted"/>
<name>A0A0E3P1A1_9EURY</name>
<keyword evidence="2" id="KW-1185">Reference proteome</keyword>
<dbReference type="AlphaFoldDB" id="A0A0E3P1A1"/>
<organism evidence="1 2">
    <name type="scientific">Methanosarcina siciliae T4/M</name>
    <dbReference type="NCBI Taxonomy" id="1434120"/>
    <lineage>
        <taxon>Archaea</taxon>
        <taxon>Methanobacteriati</taxon>
        <taxon>Methanobacteriota</taxon>
        <taxon>Stenosarchaea group</taxon>
        <taxon>Methanomicrobia</taxon>
        <taxon>Methanosarcinales</taxon>
        <taxon>Methanosarcinaceae</taxon>
        <taxon>Methanosarcina</taxon>
    </lineage>
</organism>
<dbReference type="HOGENOM" id="CLU_2678991_0_0_2"/>